<evidence type="ECO:0000313" key="2">
    <source>
        <dbReference type="Proteomes" id="UP000008553"/>
    </source>
</evidence>
<protein>
    <submittedName>
        <fullName evidence="1">Uncharacterized protein</fullName>
    </submittedName>
</protein>
<evidence type="ECO:0000313" key="1">
    <source>
        <dbReference type="EMBL" id="EAA19644.1"/>
    </source>
</evidence>
<reference evidence="1 2" key="1">
    <citation type="journal article" date="2002" name="Nature">
        <title>Genome sequence and comparative analysis of the model rodent malaria parasite Plasmodium yoelii yoelii.</title>
        <authorList>
            <person name="Carlton J.M."/>
            <person name="Angiuoli S.V."/>
            <person name="Suh B.B."/>
            <person name="Kooij T.W."/>
            <person name="Pertea M."/>
            <person name="Silva J.C."/>
            <person name="Ermolaeva M.D."/>
            <person name="Allen J.E."/>
            <person name="Selengut J.D."/>
            <person name="Koo H.L."/>
            <person name="Peterson J.D."/>
            <person name="Pop M."/>
            <person name="Kosack D.S."/>
            <person name="Shumway M.F."/>
            <person name="Bidwell S.L."/>
            <person name="Shallom S.J."/>
            <person name="van Aken S.E."/>
            <person name="Riedmuller S.B."/>
            <person name="Feldblyum T.V."/>
            <person name="Cho J.K."/>
            <person name="Quackenbush J."/>
            <person name="Sedegah M."/>
            <person name="Shoaibi A."/>
            <person name="Cummings L.M."/>
            <person name="Florens L."/>
            <person name="Yates J.R."/>
            <person name="Raine J.D."/>
            <person name="Sinden R.E."/>
            <person name="Harris M.A."/>
            <person name="Cunningham D.A."/>
            <person name="Preiser P.R."/>
            <person name="Bergman L.W."/>
            <person name="Vaidya A.B."/>
            <person name="van Lin L.H."/>
            <person name="Janse C.J."/>
            <person name="Waters A.P."/>
            <person name="Smith H.O."/>
            <person name="White O.R."/>
            <person name="Salzberg S.L."/>
            <person name="Venter J.C."/>
            <person name="Fraser C.M."/>
            <person name="Hoffman S.L."/>
            <person name="Gardner M.J."/>
            <person name="Carucci D.J."/>
        </authorList>
    </citation>
    <scope>NUCLEOTIDE SEQUENCE [LARGE SCALE GENOMIC DNA]</scope>
    <source>
        <strain evidence="1 2">17XNL</strain>
    </source>
</reference>
<comment type="caution">
    <text evidence="1">The sequence shown here is derived from an EMBL/GenBank/DDBJ whole genome shotgun (WGS) entry which is preliminary data.</text>
</comment>
<organism evidence="1 2">
    <name type="scientific">Plasmodium yoelii yoelii</name>
    <dbReference type="NCBI Taxonomy" id="73239"/>
    <lineage>
        <taxon>Eukaryota</taxon>
        <taxon>Sar</taxon>
        <taxon>Alveolata</taxon>
        <taxon>Apicomplexa</taxon>
        <taxon>Aconoidasida</taxon>
        <taxon>Haemosporida</taxon>
        <taxon>Plasmodiidae</taxon>
        <taxon>Plasmodium</taxon>
        <taxon>Plasmodium (Vinckeia)</taxon>
    </lineage>
</organism>
<accession>Q7R8H0</accession>
<sequence length="39" mass="4828">MKFKNPNMQEKNRLHNIFYKTLIIYYIEFVNQGGIFNYP</sequence>
<gene>
    <name evidence="1" type="ORF">PY07253</name>
</gene>
<dbReference type="InParanoid" id="Q7R8H0"/>
<dbReference type="Proteomes" id="UP000008553">
    <property type="component" value="Unassembled WGS sequence"/>
</dbReference>
<dbReference type="PaxDb" id="73239-Q7R8H0"/>
<proteinExistence type="predicted"/>
<dbReference type="EMBL" id="AABL01002613">
    <property type="protein sequence ID" value="EAA19644.1"/>
    <property type="molecule type" value="Genomic_DNA"/>
</dbReference>
<keyword evidence="2" id="KW-1185">Reference proteome</keyword>
<dbReference type="AlphaFoldDB" id="Q7R8H0"/>
<name>Q7R8H0_PLAYO</name>